<protein>
    <submittedName>
        <fullName evidence="1">Helix-turn-helix domain-containing protein</fullName>
    </submittedName>
</protein>
<dbReference type="PROSITE" id="PS50943">
    <property type="entry name" value="HTH_CROC1"/>
    <property type="match status" value="1"/>
</dbReference>
<evidence type="ECO:0000313" key="2">
    <source>
        <dbReference type="Proteomes" id="UP000312512"/>
    </source>
</evidence>
<reference evidence="1 2" key="1">
    <citation type="submission" date="2019-10" db="EMBL/GenBank/DDBJ databases">
        <title>Nonomuraea sp. nov., isolated from Phyllanthus amarus.</title>
        <authorList>
            <person name="Klykleung N."/>
            <person name="Tanasupawat S."/>
        </authorList>
    </citation>
    <scope>NUCLEOTIDE SEQUENCE [LARGE SCALE GENOMIC DNA]</scope>
    <source>
        <strain evidence="1 2">PA1-10</strain>
    </source>
</reference>
<organism evidence="1 2">
    <name type="scientific">Nonomuraea phyllanthi</name>
    <dbReference type="NCBI Taxonomy" id="2219224"/>
    <lineage>
        <taxon>Bacteria</taxon>
        <taxon>Bacillati</taxon>
        <taxon>Actinomycetota</taxon>
        <taxon>Actinomycetes</taxon>
        <taxon>Streptosporangiales</taxon>
        <taxon>Streptosporangiaceae</taxon>
        <taxon>Nonomuraea</taxon>
    </lineage>
</organism>
<dbReference type="Pfam" id="PF17765">
    <property type="entry name" value="MLTR_LBD"/>
    <property type="match status" value="1"/>
</dbReference>
<dbReference type="RefSeq" id="WP_139629824.1">
    <property type="nucleotide sequence ID" value="NZ_VDLX02000002.1"/>
</dbReference>
<dbReference type="PANTHER" id="PTHR35010:SF4">
    <property type="entry name" value="BLL5781 PROTEIN"/>
    <property type="match status" value="1"/>
</dbReference>
<dbReference type="InterPro" id="IPR041413">
    <property type="entry name" value="MLTR_LBD"/>
</dbReference>
<gene>
    <name evidence="1" type="ORF">FH608_008685</name>
</gene>
<dbReference type="AlphaFoldDB" id="A0A5C4WSZ7"/>
<proteinExistence type="predicted"/>
<dbReference type="Proteomes" id="UP000312512">
    <property type="component" value="Unassembled WGS sequence"/>
</dbReference>
<keyword evidence="2" id="KW-1185">Reference proteome</keyword>
<dbReference type="InterPro" id="IPR001387">
    <property type="entry name" value="Cro/C1-type_HTH"/>
</dbReference>
<dbReference type="Gene3D" id="1.10.260.40">
    <property type="entry name" value="lambda repressor-like DNA-binding domains"/>
    <property type="match status" value="1"/>
</dbReference>
<comment type="caution">
    <text evidence="1">The sequence shown here is derived from an EMBL/GenBank/DDBJ whole genome shotgun (WGS) entry which is preliminary data.</text>
</comment>
<sequence>MTVLAESDQFARELRRWRARRRFSQLDLAIRADTTQRHLSFLEQGRSRPGRAMVVRLAESLELSLRERNELLLAAGYAPVYAESSLDAPELGPVREALERILDGHMPYPAVVVRPYGELAAANAAFDVLTEGAAPALLEPPVNVLRLALHPDGMARRVANLAEWGRHITGSLRAQAWQSPDRRLEELIAELDGYLPGQDPSAAHLGFAVPLRLRVREGELRLITTLTSFATAVDVTLSELRLEAFLPADESTAAILGARRSTERTASAEDVPEAFPG</sequence>
<dbReference type="EMBL" id="VDLX02000002">
    <property type="protein sequence ID" value="KAB8196763.1"/>
    <property type="molecule type" value="Genomic_DNA"/>
</dbReference>
<name>A0A5C4WSZ7_9ACTN</name>
<dbReference type="InterPro" id="IPR010982">
    <property type="entry name" value="Lambda_DNA-bd_dom_sf"/>
</dbReference>
<dbReference type="Gene3D" id="3.30.450.180">
    <property type="match status" value="1"/>
</dbReference>
<dbReference type="SUPFAM" id="SSF47413">
    <property type="entry name" value="lambda repressor-like DNA-binding domains"/>
    <property type="match status" value="1"/>
</dbReference>
<accession>A0A5C4WSZ7</accession>
<dbReference type="OrthoDB" id="2959414at2"/>
<dbReference type="Pfam" id="PF13560">
    <property type="entry name" value="HTH_31"/>
    <property type="match status" value="1"/>
</dbReference>
<dbReference type="CDD" id="cd00093">
    <property type="entry name" value="HTH_XRE"/>
    <property type="match status" value="1"/>
</dbReference>
<evidence type="ECO:0000313" key="1">
    <source>
        <dbReference type="EMBL" id="KAB8196763.1"/>
    </source>
</evidence>
<dbReference type="GO" id="GO:0003677">
    <property type="term" value="F:DNA binding"/>
    <property type="evidence" value="ECO:0007669"/>
    <property type="project" value="InterPro"/>
</dbReference>
<dbReference type="PANTHER" id="PTHR35010">
    <property type="entry name" value="BLL4672 PROTEIN-RELATED"/>
    <property type="match status" value="1"/>
</dbReference>
<dbReference type="SMART" id="SM00530">
    <property type="entry name" value="HTH_XRE"/>
    <property type="match status" value="1"/>
</dbReference>